<keyword evidence="2" id="KW-1185">Reference proteome</keyword>
<dbReference type="InterPro" id="IPR051678">
    <property type="entry name" value="AGP_Transferase"/>
</dbReference>
<evidence type="ECO:0008006" key="3">
    <source>
        <dbReference type="Google" id="ProtNLM"/>
    </source>
</evidence>
<dbReference type="Proteomes" id="UP000326950">
    <property type="component" value="Unassembled WGS sequence"/>
</dbReference>
<name>A0A5N6UXM8_ASPTM</name>
<gene>
    <name evidence="1" type="ORF">BDV40DRAFT_299484</name>
</gene>
<sequence>MGELAPTWTRSPDISVLKSLAVKHLPEGCDNINVTIFAEGSFNKLYCISSPHIPRQYLIRVALPVDPFFKTESEVATLAYIRQHTSIPVPKIGGIPLSDMWDEMSFDTKASLTTEVCGYLRGLQDLQFTQIGSLYFSSVREQVDTRDFDDDLGANKPNATVDCSIDMDFVIGRVVSPWFFRDKRLFLSADRGPFPASYQFMMAKTRMQIERIKHLSALPTDDYHSETDKVLAEEQEDVLDTCYSLEKLVPYIFPPPGKQHEANLRYHDDFSASNIIVDPVTYRITGIVD</sequence>
<dbReference type="InterPro" id="IPR011009">
    <property type="entry name" value="Kinase-like_dom_sf"/>
</dbReference>
<reference evidence="1 2" key="1">
    <citation type="submission" date="2019-04" db="EMBL/GenBank/DDBJ databases">
        <title>Friends and foes A comparative genomics study of 23 Aspergillus species from section Flavi.</title>
        <authorList>
            <consortium name="DOE Joint Genome Institute"/>
            <person name="Kjaerbolling I."/>
            <person name="Vesth T."/>
            <person name="Frisvad J.C."/>
            <person name="Nybo J.L."/>
            <person name="Theobald S."/>
            <person name="Kildgaard S."/>
            <person name="Isbrandt T."/>
            <person name="Kuo A."/>
            <person name="Sato A."/>
            <person name="Lyhne E.K."/>
            <person name="Kogle M.E."/>
            <person name="Wiebenga A."/>
            <person name="Kun R.S."/>
            <person name="Lubbers R.J."/>
            <person name="Makela M.R."/>
            <person name="Barry K."/>
            <person name="Chovatia M."/>
            <person name="Clum A."/>
            <person name="Daum C."/>
            <person name="Haridas S."/>
            <person name="He G."/>
            <person name="LaButti K."/>
            <person name="Lipzen A."/>
            <person name="Mondo S."/>
            <person name="Riley R."/>
            <person name="Salamov A."/>
            <person name="Simmons B.A."/>
            <person name="Magnuson J.K."/>
            <person name="Henrissat B."/>
            <person name="Mortensen U.H."/>
            <person name="Larsen T.O."/>
            <person name="Devries R.P."/>
            <person name="Grigoriev I.V."/>
            <person name="Machida M."/>
            <person name="Baker S.E."/>
            <person name="Andersen M.R."/>
        </authorList>
    </citation>
    <scope>NUCLEOTIDE SEQUENCE [LARGE SCALE GENOMIC DNA]</scope>
    <source>
        <strain evidence="1 2">CBS 117626</strain>
    </source>
</reference>
<protein>
    <recommendedName>
        <fullName evidence="3">Aminoglycoside phosphotransferase domain-containing protein</fullName>
    </recommendedName>
</protein>
<dbReference type="EMBL" id="ML738618">
    <property type="protein sequence ID" value="KAE8163354.1"/>
    <property type="molecule type" value="Genomic_DNA"/>
</dbReference>
<organism evidence="1 2">
    <name type="scientific">Aspergillus tamarii</name>
    <dbReference type="NCBI Taxonomy" id="41984"/>
    <lineage>
        <taxon>Eukaryota</taxon>
        <taxon>Fungi</taxon>
        <taxon>Dikarya</taxon>
        <taxon>Ascomycota</taxon>
        <taxon>Pezizomycotina</taxon>
        <taxon>Eurotiomycetes</taxon>
        <taxon>Eurotiomycetidae</taxon>
        <taxon>Eurotiales</taxon>
        <taxon>Aspergillaceae</taxon>
        <taxon>Aspergillus</taxon>
        <taxon>Aspergillus subgen. Circumdati</taxon>
    </lineage>
</organism>
<dbReference type="AlphaFoldDB" id="A0A5N6UXM8"/>
<dbReference type="PANTHER" id="PTHR21310">
    <property type="entry name" value="AMINOGLYCOSIDE PHOSPHOTRANSFERASE-RELATED-RELATED"/>
    <property type="match status" value="1"/>
</dbReference>
<evidence type="ECO:0000313" key="1">
    <source>
        <dbReference type="EMBL" id="KAE8163354.1"/>
    </source>
</evidence>
<dbReference type="OrthoDB" id="428260at2759"/>
<dbReference type="PANTHER" id="PTHR21310:SF13">
    <property type="entry name" value="AMINOGLYCOSIDE PHOSPHOTRANSFERASE DOMAIN-CONTAINING PROTEIN"/>
    <property type="match status" value="1"/>
</dbReference>
<accession>A0A5N6UXM8</accession>
<proteinExistence type="predicted"/>
<evidence type="ECO:0000313" key="2">
    <source>
        <dbReference type="Proteomes" id="UP000326950"/>
    </source>
</evidence>
<dbReference type="SUPFAM" id="SSF56112">
    <property type="entry name" value="Protein kinase-like (PK-like)"/>
    <property type="match status" value="1"/>
</dbReference>